<organism evidence="2 3">
    <name type="scientific">Drosophila willistoni</name>
    <name type="common">Fruit fly</name>
    <dbReference type="NCBI Taxonomy" id="7260"/>
    <lineage>
        <taxon>Eukaryota</taxon>
        <taxon>Metazoa</taxon>
        <taxon>Ecdysozoa</taxon>
        <taxon>Arthropoda</taxon>
        <taxon>Hexapoda</taxon>
        <taxon>Insecta</taxon>
        <taxon>Pterygota</taxon>
        <taxon>Neoptera</taxon>
        <taxon>Endopterygota</taxon>
        <taxon>Diptera</taxon>
        <taxon>Brachycera</taxon>
        <taxon>Muscomorpha</taxon>
        <taxon>Ephydroidea</taxon>
        <taxon>Drosophilidae</taxon>
        <taxon>Drosophila</taxon>
        <taxon>Sophophora</taxon>
    </lineage>
</organism>
<accession>A0A0Q9WV58</accession>
<dbReference type="AlphaFoldDB" id="A0A0Q9WV58"/>
<gene>
    <name evidence="2" type="primary">Dwil\GK27060</name>
    <name evidence="2" type="ORF">Dwil_GK27060</name>
</gene>
<dbReference type="InParanoid" id="A0A0Q9WV58"/>
<dbReference type="Proteomes" id="UP000007798">
    <property type="component" value="Unassembled WGS sequence"/>
</dbReference>
<reference evidence="2 3" key="1">
    <citation type="journal article" date="2007" name="Nature">
        <title>Evolution of genes and genomes on the Drosophila phylogeny.</title>
        <authorList>
            <consortium name="Drosophila 12 Genomes Consortium"/>
            <person name="Clark A.G."/>
            <person name="Eisen M.B."/>
            <person name="Smith D.R."/>
            <person name="Bergman C.M."/>
            <person name="Oliver B."/>
            <person name="Markow T.A."/>
            <person name="Kaufman T.C."/>
            <person name="Kellis M."/>
            <person name="Gelbart W."/>
            <person name="Iyer V.N."/>
            <person name="Pollard D.A."/>
            <person name="Sackton T.B."/>
            <person name="Larracuente A.M."/>
            <person name="Singh N.D."/>
            <person name="Abad J.P."/>
            <person name="Abt D.N."/>
            <person name="Adryan B."/>
            <person name="Aguade M."/>
            <person name="Akashi H."/>
            <person name="Anderson W.W."/>
            <person name="Aquadro C.F."/>
            <person name="Ardell D.H."/>
            <person name="Arguello R."/>
            <person name="Artieri C.G."/>
            <person name="Barbash D.A."/>
            <person name="Barker D."/>
            <person name="Barsanti P."/>
            <person name="Batterham P."/>
            <person name="Batzoglou S."/>
            <person name="Begun D."/>
            <person name="Bhutkar A."/>
            <person name="Blanco E."/>
            <person name="Bosak S.A."/>
            <person name="Bradley R.K."/>
            <person name="Brand A.D."/>
            <person name="Brent M.R."/>
            <person name="Brooks A.N."/>
            <person name="Brown R.H."/>
            <person name="Butlin R.K."/>
            <person name="Caggese C."/>
            <person name="Calvi B.R."/>
            <person name="Bernardo de Carvalho A."/>
            <person name="Caspi A."/>
            <person name="Castrezana S."/>
            <person name="Celniker S.E."/>
            <person name="Chang J.L."/>
            <person name="Chapple C."/>
            <person name="Chatterji S."/>
            <person name="Chinwalla A."/>
            <person name="Civetta A."/>
            <person name="Clifton S.W."/>
            <person name="Comeron J.M."/>
            <person name="Costello J.C."/>
            <person name="Coyne J.A."/>
            <person name="Daub J."/>
            <person name="David R.G."/>
            <person name="Delcher A.L."/>
            <person name="Delehaunty K."/>
            <person name="Do C.B."/>
            <person name="Ebling H."/>
            <person name="Edwards K."/>
            <person name="Eickbush T."/>
            <person name="Evans J.D."/>
            <person name="Filipski A."/>
            <person name="Findeiss S."/>
            <person name="Freyhult E."/>
            <person name="Fulton L."/>
            <person name="Fulton R."/>
            <person name="Garcia A.C."/>
            <person name="Gardiner A."/>
            <person name="Garfield D.A."/>
            <person name="Garvin B.E."/>
            <person name="Gibson G."/>
            <person name="Gilbert D."/>
            <person name="Gnerre S."/>
            <person name="Godfrey J."/>
            <person name="Good R."/>
            <person name="Gotea V."/>
            <person name="Gravely B."/>
            <person name="Greenberg A.J."/>
            <person name="Griffiths-Jones S."/>
            <person name="Gross S."/>
            <person name="Guigo R."/>
            <person name="Gustafson E.A."/>
            <person name="Haerty W."/>
            <person name="Hahn M.W."/>
            <person name="Halligan D.L."/>
            <person name="Halpern A.L."/>
            <person name="Halter G.M."/>
            <person name="Han M.V."/>
            <person name="Heger A."/>
            <person name="Hillier L."/>
            <person name="Hinrichs A.S."/>
            <person name="Holmes I."/>
            <person name="Hoskins R.A."/>
            <person name="Hubisz M.J."/>
            <person name="Hultmark D."/>
            <person name="Huntley M.A."/>
            <person name="Jaffe D.B."/>
            <person name="Jagadeeshan S."/>
            <person name="Jeck W.R."/>
            <person name="Johnson J."/>
            <person name="Jones C.D."/>
            <person name="Jordan W.C."/>
            <person name="Karpen G.H."/>
            <person name="Kataoka E."/>
            <person name="Keightley P.D."/>
            <person name="Kheradpour P."/>
            <person name="Kirkness E.F."/>
            <person name="Koerich L.B."/>
            <person name="Kristiansen K."/>
            <person name="Kudrna D."/>
            <person name="Kulathinal R.J."/>
            <person name="Kumar S."/>
            <person name="Kwok R."/>
            <person name="Lander E."/>
            <person name="Langley C.H."/>
            <person name="Lapoint R."/>
            <person name="Lazzaro B.P."/>
            <person name="Lee S.J."/>
            <person name="Levesque L."/>
            <person name="Li R."/>
            <person name="Lin C.F."/>
            <person name="Lin M.F."/>
            <person name="Lindblad-Toh K."/>
            <person name="Llopart A."/>
            <person name="Long M."/>
            <person name="Low L."/>
            <person name="Lozovsky E."/>
            <person name="Lu J."/>
            <person name="Luo M."/>
            <person name="Machado C.A."/>
            <person name="Makalowski W."/>
            <person name="Marzo M."/>
            <person name="Matsuda M."/>
            <person name="Matzkin L."/>
            <person name="McAllister B."/>
            <person name="McBride C.S."/>
            <person name="McKernan B."/>
            <person name="McKernan K."/>
            <person name="Mendez-Lago M."/>
            <person name="Minx P."/>
            <person name="Mollenhauer M.U."/>
            <person name="Montooth K."/>
            <person name="Mount S.M."/>
            <person name="Mu X."/>
            <person name="Myers E."/>
            <person name="Negre B."/>
            <person name="Newfeld S."/>
            <person name="Nielsen R."/>
            <person name="Noor M.A."/>
            <person name="O'Grady P."/>
            <person name="Pachter L."/>
            <person name="Papaceit M."/>
            <person name="Parisi M.J."/>
            <person name="Parisi M."/>
            <person name="Parts L."/>
            <person name="Pedersen J.S."/>
            <person name="Pesole G."/>
            <person name="Phillippy A.M."/>
            <person name="Ponting C.P."/>
            <person name="Pop M."/>
            <person name="Porcelli D."/>
            <person name="Powell J.R."/>
            <person name="Prohaska S."/>
            <person name="Pruitt K."/>
            <person name="Puig M."/>
            <person name="Quesneville H."/>
            <person name="Ram K.R."/>
            <person name="Rand D."/>
            <person name="Rasmussen M.D."/>
            <person name="Reed L.K."/>
            <person name="Reenan R."/>
            <person name="Reily A."/>
            <person name="Remington K.A."/>
            <person name="Rieger T.T."/>
            <person name="Ritchie M.G."/>
            <person name="Robin C."/>
            <person name="Rogers Y.H."/>
            <person name="Rohde C."/>
            <person name="Rozas J."/>
            <person name="Rubenfield M.J."/>
            <person name="Ruiz A."/>
            <person name="Russo S."/>
            <person name="Salzberg S.L."/>
            <person name="Sanchez-Gracia A."/>
            <person name="Saranga D.J."/>
            <person name="Sato H."/>
            <person name="Schaeffer S.W."/>
            <person name="Schatz M.C."/>
            <person name="Schlenke T."/>
            <person name="Schwartz R."/>
            <person name="Segarra C."/>
            <person name="Singh R.S."/>
            <person name="Sirot L."/>
            <person name="Sirota M."/>
            <person name="Sisneros N.B."/>
            <person name="Smith C.D."/>
            <person name="Smith T.F."/>
            <person name="Spieth J."/>
            <person name="Stage D.E."/>
            <person name="Stark A."/>
            <person name="Stephan W."/>
            <person name="Strausberg R.L."/>
            <person name="Strempel S."/>
            <person name="Sturgill D."/>
            <person name="Sutton G."/>
            <person name="Sutton G.G."/>
            <person name="Tao W."/>
            <person name="Teichmann S."/>
            <person name="Tobari Y.N."/>
            <person name="Tomimura Y."/>
            <person name="Tsolas J.M."/>
            <person name="Valente V.L."/>
            <person name="Venter E."/>
            <person name="Venter J.C."/>
            <person name="Vicario S."/>
            <person name="Vieira F.G."/>
            <person name="Vilella A.J."/>
            <person name="Villasante A."/>
            <person name="Walenz B."/>
            <person name="Wang J."/>
            <person name="Wasserman M."/>
            <person name="Watts T."/>
            <person name="Wilson D."/>
            <person name="Wilson R.K."/>
            <person name="Wing R.A."/>
            <person name="Wolfner M.F."/>
            <person name="Wong A."/>
            <person name="Wong G.K."/>
            <person name="Wu C.I."/>
            <person name="Wu G."/>
            <person name="Yamamoto D."/>
            <person name="Yang H.P."/>
            <person name="Yang S.P."/>
            <person name="Yorke J.A."/>
            <person name="Yoshida K."/>
            <person name="Zdobnov E."/>
            <person name="Zhang P."/>
            <person name="Zhang Y."/>
            <person name="Zimin A.V."/>
            <person name="Baldwin J."/>
            <person name="Abdouelleil A."/>
            <person name="Abdulkadir J."/>
            <person name="Abebe A."/>
            <person name="Abera B."/>
            <person name="Abreu J."/>
            <person name="Acer S.C."/>
            <person name="Aftuck L."/>
            <person name="Alexander A."/>
            <person name="An P."/>
            <person name="Anderson E."/>
            <person name="Anderson S."/>
            <person name="Arachi H."/>
            <person name="Azer M."/>
            <person name="Bachantsang P."/>
            <person name="Barry A."/>
            <person name="Bayul T."/>
            <person name="Berlin A."/>
            <person name="Bessette D."/>
            <person name="Bloom T."/>
            <person name="Blye J."/>
            <person name="Boguslavskiy L."/>
            <person name="Bonnet C."/>
            <person name="Boukhgalter B."/>
            <person name="Bourzgui I."/>
            <person name="Brown A."/>
            <person name="Cahill P."/>
            <person name="Channer S."/>
            <person name="Cheshatsang Y."/>
            <person name="Chuda L."/>
            <person name="Citroen M."/>
            <person name="Collymore A."/>
            <person name="Cooke P."/>
            <person name="Costello M."/>
            <person name="D'Aco K."/>
            <person name="Daza R."/>
            <person name="De Haan G."/>
            <person name="DeGray S."/>
            <person name="DeMaso C."/>
            <person name="Dhargay N."/>
            <person name="Dooley K."/>
            <person name="Dooley E."/>
            <person name="Doricent M."/>
            <person name="Dorje P."/>
            <person name="Dorjee K."/>
            <person name="Dupes A."/>
            <person name="Elong R."/>
            <person name="Falk J."/>
            <person name="Farina A."/>
            <person name="Faro S."/>
            <person name="Ferguson D."/>
            <person name="Fisher S."/>
            <person name="Foley C.D."/>
            <person name="Franke A."/>
            <person name="Friedrich D."/>
            <person name="Gadbois L."/>
            <person name="Gearin G."/>
            <person name="Gearin C.R."/>
            <person name="Giannoukos G."/>
            <person name="Goode T."/>
            <person name="Graham J."/>
            <person name="Grandbois E."/>
            <person name="Grewal S."/>
            <person name="Gyaltsen K."/>
            <person name="Hafez N."/>
            <person name="Hagos B."/>
            <person name="Hall J."/>
            <person name="Henson C."/>
            <person name="Hollinger A."/>
            <person name="Honan T."/>
            <person name="Huard M.D."/>
            <person name="Hughes L."/>
            <person name="Hurhula B."/>
            <person name="Husby M.E."/>
            <person name="Kamat A."/>
            <person name="Kanga B."/>
            <person name="Kashin S."/>
            <person name="Khazanovich D."/>
            <person name="Kisner P."/>
            <person name="Lance K."/>
            <person name="Lara M."/>
            <person name="Lee W."/>
            <person name="Lennon N."/>
            <person name="Letendre F."/>
            <person name="LeVine R."/>
            <person name="Lipovsky A."/>
            <person name="Liu X."/>
            <person name="Liu J."/>
            <person name="Liu S."/>
            <person name="Lokyitsang T."/>
            <person name="Lokyitsang Y."/>
            <person name="Lubonja R."/>
            <person name="Lui A."/>
            <person name="MacDonald P."/>
            <person name="Magnisalis V."/>
            <person name="Maru K."/>
            <person name="Matthews C."/>
            <person name="McCusker W."/>
            <person name="McDonough S."/>
            <person name="Mehta T."/>
            <person name="Meldrim J."/>
            <person name="Meneus L."/>
            <person name="Mihai O."/>
            <person name="Mihalev A."/>
            <person name="Mihova T."/>
            <person name="Mittelman R."/>
            <person name="Mlenga V."/>
            <person name="Montmayeur A."/>
            <person name="Mulrain L."/>
            <person name="Navidi A."/>
            <person name="Naylor J."/>
            <person name="Negash T."/>
            <person name="Nguyen T."/>
            <person name="Nguyen N."/>
            <person name="Nicol R."/>
            <person name="Norbu C."/>
            <person name="Norbu N."/>
            <person name="Novod N."/>
            <person name="O'Neill B."/>
            <person name="Osman S."/>
            <person name="Markiewicz E."/>
            <person name="Oyono O.L."/>
            <person name="Patti C."/>
            <person name="Phunkhang P."/>
            <person name="Pierre F."/>
            <person name="Priest M."/>
            <person name="Raghuraman S."/>
            <person name="Rege F."/>
            <person name="Reyes R."/>
            <person name="Rise C."/>
            <person name="Rogov P."/>
            <person name="Ross K."/>
            <person name="Ryan E."/>
            <person name="Settipalli S."/>
            <person name="Shea T."/>
            <person name="Sherpa N."/>
            <person name="Shi L."/>
            <person name="Shih D."/>
            <person name="Sparrow T."/>
            <person name="Spaulding J."/>
            <person name="Stalker J."/>
            <person name="Stange-Thomann N."/>
            <person name="Stavropoulos S."/>
            <person name="Stone C."/>
            <person name="Strader C."/>
            <person name="Tesfaye S."/>
            <person name="Thomson T."/>
            <person name="Thoulutsang Y."/>
            <person name="Thoulutsang D."/>
            <person name="Topham K."/>
            <person name="Topping I."/>
            <person name="Tsamla T."/>
            <person name="Vassiliev H."/>
            <person name="Vo A."/>
            <person name="Wangchuk T."/>
            <person name="Wangdi T."/>
            <person name="Weiand M."/>
            <person name="Wilkinson J."/>
            <person name="Wilson A."/>
            <person name="Yadav S."/>
            <person name="Young G."/>
            <person name="Yu Q."/>
            <person name="Zembek L."/>
            <person name="Zhong D."/>
            <person name="Zimmer A."/>
            <person name="Zwirko Z."/>
            <person name="Jaffe D.B."/>
            <person name="Alvarez P."/>
            <person name="Brockman W."/>
            <person name="Butler J."/>
            <person name="Chin C."/>
            <person name="Gnerre S."/>
            <person name="Grabherr M."/>
            <person name="Kleber M."/>
            <person name="Mauceli E."/>
            <person name="MacCallum I."/>
        </authorList>
    </citation>
    <scope>NUCLEOTIDE SEQUENCE [LARGE SCALE GENOMIC DNA]</scope>
    <source>
        <strain evidence="3">Tucson 14030-0811.24</strain>
    </source>
</reference>
<protein>
    <submittedName>
        <fullName evidence="2">Uncharacterized protein</fullName>
    </submittedName>
</protein>
<proteinExistence type="predicted"/>
<dbReference type="EMBL" id="CH964272">
    <property type="protein sequence ID" value="KRG00011.1"/>
    <property type="molecule type" value="Genomic_DNA"/>
</dbReference>
<keyword evidence="3" id="KW-1185">Reference proteome</keyword>
<sequence>MQKKANVTKCWTLILLFSLIITFAVAFSYWFFVPRQVDFWSLIYNETERDLSPEISMPSNLIPVELKLKNKPPFIYQILH</sequence>
<evidence type="ECO:0000313" key="3">
    <source>
        <dbReference type="Proteomes" id="UP000007798"/>
    </source>
</evidence>
<dbReference type="KEGG" id="dwi:26529062"/>
<keyword evidence="1" id="KW-0812">Transmembrane</keyword>
<keyword evidence="1" id="KW-1133">Transmembrane helix</keyword>
<feature type="transmembrane region" description="Helical" evidence="1">
    <location>
        <begin position="12"/>
        <end position="32"/>
    </location>
</feature>
<dbReference type="OrthoDB" id="7836386at2759"/>
<evidence type="ECO:0000313" key="2">
    <source>
        <dbReference type="EMBL" id="KRG00011.1"/>
    </source>
</evidence>
<keyword evidence="1" id="KW-0472">Membrane</keyword>
<evidence type="ECO:0000256" key="1">
    <source>
        <dbReference type="SAM" id="Phobius"/>
    </source>
</evidence>
<name>A0A0Q9WV58_DROWI</name>